<dbReference type="Pfam" id="PF13385">
    <property type="entry name" value="Laminin_G_3"/>
    <property type="match status" value="1"/>
</dbReference>
<proteinExistence type="predicted"/>
<reference evidence="2" key="1">
    <citation type="submission" date="2020-09" db="EMBL/GenBank/DDBJ databases">
        <title>Brevundimonas sp. LVF2 isolated from a puddle in Goettingen, Germany.</title>
        <authorList>
            <person name="Friedrich I."/>
            <person name="Klassen A."/>
            <person name="Hannes N."/>
            <person name="Schneider D."/>
            <person name="Hertel R."/>
            <person name="Daniel R."/>
        </authorList>
    </citation>
    <scope>NUCLEOTIDE SEQUENCE</scope>
    <source>
        <strain evidence="2">LVF2</strain>
    </source>
</reference>
<protein>
    <submittedName>
        <fullName evidence="2">LamG domain-containing protein</fullName>
    </submittedName>
</protein>
<sequence length="1262" mass="136453">MSVIQRAVAALLAAGAALATASLANAQSAPRPDGLLFHLTADGSLTADYAAGQAGPTFADKLALKPSGGAEGGYIEGTDDQALAYRAAGNIFAQRGTVAFDWRSRYPVGPTPFVLFRVGYADHSSWDMAFLRIDWNGHGFDAFVTDNNLARVRVSYELPASPAPDHWMHIAFSWDEAGGVVLYVDGKKVAATTTPAVLDAALDQFGIASRIVAPIQVHSRYSFTRGSDYDDLRVYDHALSEAEAAALVAPAAAAVAPAPASDWQAAWNKRFGFDQGPAPYLADPVTRIRRVEFTDQRDIAQRMWKGNDGIRETTWPGVYNRSRLPGRNDYFTLPDWNVYSMGGKSATWFLPDEPWNQIEIQGAAYGRLAAVDARIDASKVVDASAPRTLAERPRGAERTTTRVAHHEGGAVRFTNIAQETPIQEIGVYNVTAGALPDSIGEYAYTVRAGVEPSYVATDKLSDFIAGRYPAEERDTLAALPSSAPTTARKTALTGDRPIAHVLIPIDFRRGRAGGPLVRNVPTLSFQEAGGLDGLVLTIPALKATPGADGLISLNIRVKDPLWPLRDLLDVNVAVKPGEARTVFLDTRDRILDDDDSLYFTVAASSPDFHASDLDGMGVRMVFKTREDARAEHVADRLAQIKDSYGFLVEERQITRDLGLFDQFYLDLTDLLRVDPENVEGRAYWNEWNASQPLPAFTQPTAPAGVPLWAFRQTEDLKLVKSFIDWWIDNRQVDGEFGGGISDDTDLTNQWVGPALMGVEPDKLNASILSLIDASHRNGMWTNGLGTIQTDELHTYEEGINAISQAALLNRGDPKTLERLMATARRYDELTQVNAAGHRHIISSYYSGSQFARDTPWDWSKAQSYLVLHPGMALVDYNGSAKLKGLLLELADGFLAHGKTGGGVTVWPADINWTTDADRGTGLSPTNMLLWASYRWSGDAKYLAPMGEPGSPGWSGVNSDVARDLGRPELDQRYVTAAAKAGASSEALTIAAAETGDRSFLERLYADDIQFATIRMKMQTEDHWWTDRVELPSDQLQRARLGGVAHVRNRIVPGHRISWRFENPDDALKVAVLVREPAQTGFRVVVWNLASTPVTAEIGGAEVTPGTWTVTQGADANGDDRPDAGQTSTVAFGPGQAVPVTLPPGASVIEFAMTEAGPAMSTRPDVGIGADDLVRRGGRLSVTVHGLGAVASPAGRVVLEGPDGAVLATARFGALAAPDDLQPKTETVRLSMPQNVPAGAQVRLILDGEPLEISASNNRRPLP</sequence>
<keyword evidence="3" id="KW-1185">Reference proteome</keyword>
<dbReference type="SUPFAM" id="SSF49899">
    <property type="entry name" value="Concanavalin A-like lectins/glucanases"/>
    <property type="match status" value="1"/>
</dbReference>
<feature type="signal peptide" evidence="1">
    <location>
        <begin position="1"/>
        <end position="26"/>
    </location>
</feature>
<accession>A0A975C1Z3</accession>
<feature type="chain" id="PRO_5036757296" evidence="1">
    <location>
        <begin position="27"/>
        <end position="1262"/>
    </location>
</feature>
<name>A0A975C1Z3_9CAUL</name>
<evidence type="ECO:0000313" key="3">
    <source>
        <dbReference type="Proteomes" id="UP000663918"/>
    </source>
</evidence>
<dbReference type="EMBL" id="CP062222">
    <property type="protein sequence ID" value="QTC89871.1"/>
    <property type="molecule type" value="Genomic_DNA"/>
</dbReference>
<dbReference type="KEGG" id="bgoe:IFJ75_11230"/>
<dbReference type="RefSeq" id="WP_207868218.1">
    <property type="nucleotide sequence ID" value="NZ_CP062222.1"/>
</dbReference>
<dbReference type="InterPro" id="IPR013320">
    <property type="entry name" value="ConA-like_dom_sf"/>
</dbReference>
<dbReference type="Proteomes" id="UP000663918">
    <property type="component" value="Chromosome"/>
</dbReference>
<gene>
    <name evidence="2" type="ORF">IFJ75_11230</name>
</gene>
<organism evidence="2 3">
    <name type="scientific">Brevundimonas goettingensis</name>
    <dbReference type="NCBI Taxonomy" id="2774190"/>
    <lineage>
        <taxon>Bacteria</taxon>
        <taxon>Pseudomonadati</taxon>
        <taxon>Pseudomonadota</taxon>
        <taxon>Alphaproteobacteria</taxon>
        <taxon>Caulobacterales</taxon>
        <taxon>Caulobacteraceae</taxon>
        <taxon>Brevundimonas</taxon>
    </lineage>
</organism>
<keyword evidence="1" id="KW-0732">Signal</keyword>
<evidence type="ECO:0000256" key="1">
    <source>
        <dbReference type="SAM" id="SignalP"/>
    </source>
</evidence>
<dbReference type="Gene3D" id="2.60.120.200">
    <property type="match status" value="1"/>
</dbReference>
<dbReference type="AlphaFoldDB" id="A0A975C1Z3"/>
<evidence type="ECO:0000313" key="2">
    <source>
        <dbReference type="EMBL" id="QTC89871.1"/>
    </source>
</evidence>